<evidence type="ECO:0000313" key="2">
    <source>
        <dbReference type="Proteomes" id="UP001501116"/>
    </source>
</evidence>
<keyword evidence="2" id="KW-1185">Reference proteome</keyword>
<dbReference type="EMBL" id="BAAANN010000009">
    <property type="protein sequence ID" value="GAA1955726.1"/>
    <property type="molecule type" value="Genomic_DNA"/>
</dbReference>
<protein>
    <recommendedName>
        <fullName evidence="3">NUDIX hydrolase</fullName>
    </recommendedName>
</protein>
<dbReference type="Proteomes" id="UP001501116">
    <property type="component" value="Unassembled WGS sequence"/>
</dbReference>
<reference evidence="1 2" key="1">
    <citation type="journal article" date="2019" name="Int. J. Syst. Evol. Microbiol.">
        <title>The Global Catalogue of Microorganisms (GCM) 10K type strain sequencing project: providing services to taxonomists for standard genome sequencing and annotation.</title>
        <authorList>
            <consortium name="The Broad Institute Genomics Platform"/>
            <consortium name="The Broad Institute Genome Sequencing Center for Infectious Disease"/>
            <person name="Wu L."/>
            <person name="Ma J."/>
        </authorList>
    </citation>
    <scope>NUCLEOTIDE SEQUENCE [LARGE SCALE GENOMIC DNA]</scope>
    <source>
        <strain evidence="1 2">JCM 14545</strain>
    </source>
</reference>
<gene>
    <name evidence="1" type="ORF">GCM10009754_26860</name>
</gene>
<sequence>MTTESTGTRRSVTVRLERRCVRAGAGEVLAYPGILLVRRVGGAQVGETWLPLGAEPSEADDEHLIRELHEALLWQSGRQAGPPLSS</sequence>
<organism evidence="1 2">
    <name type="scientific">Amycolatopsis minnesotensis</name>
    <dbReference type="NCBI Taxonomy" id="337894"/>
    <lineage>
        <taxon>Bacteria</taxon>
        <taxon>Bacillati</taxon>
        <taxon>Actinomycetota</taxon>
        <taxon>Actinomycetes</taxon>
        <taxon>Pseudonocardiales</taxon>
        <taxon>Pseudonocardiaceae</taxon>
        <taxon>Amycolatopsis</taxon>
    </lineage>
</organism>
<name>A0ABN2QQX9_9PSEU</name>
<evidence type="ECO:0008006" key="3">
    <source>
        <dbReference type="Google" id="ProtNLM"/>
    </source>
</evidence>
<proteinExistence type="predicted"/>
<evidence type="ECO:0000313" key="1">
    <source>
        <dbReference type="EMBL" id="GAA1955726.1"/>
    </source>
</evidence>
<comment type="caution">
    <text evidence="1">The sequence shown here is derived from an EMBL/GenBank/DDBJ whole genome shotgun (WGS) entry which is preliminary data.</text>
</comment>
<dbReference type="RefSeq" id="WP_344417398.1">
    <property type="nucleotide sequence ID" value="NZ_BAAANN010000009.1"/>
</dbReference>
<accession>A0ABN2QQX9</accession>